<comment type="similarity">
    <text evidence="2 13">Belongs to the class-II aminoacyl-tRNA synthetase family. Phe-tRNA synthetase alpha subunit type 1 subfamily.</text>
</comment>
<evidence type="ECO:0000256" key="12">
    <source>
        <dbReference type="ARBA" id="ARBA00049255"/>
    </source>
</evidence>
<evidence type="ECO:0000259" key="14">
    <source>
        <dbReference type="PROSITE" id="PS50862"/>
    </source>
</evidence>
<evidence type="ECO:0000256" key="2">
    <source>
        <dbReference type="ARBA" id="ARBA00010207"/>
    </source>
</evidence>
<evidence type="ECO:0000256" key="4">
    <source>
        <dbReference type="ARBA" id="ARBA00022490"/>
    </source>
</evidence>
<dbReference type="RefSeq" id="WP_331255856.1">
    <property type="nucleotide sequence ID" value="NZ_CP133270.1"/>
</dbReference>
<keyword evidence="9 13" id="KW-0460">Magnesium</keyword>
<evidence type="ECO:0000256" key="1">
    <source>
        <dbReference type="ARBA" id="ARBA00004496"/>
    </source>
</evidence>
<comment type="subcellular location">
    <subcellularLocation>
        <location evidence="1 13">Cytoplasm</location>
    </subcellularLocation>
</comment>
<dbReference type="InterPro" id="IPR010978">
    <property type="entry name" value="tRNA-bd_arm"/>
</dbReference>
<dbReference type="GO" id="GO:0016874">
    <property type="term" value="F:ligase activity"/>
    <property type="evidence" value="ECO:0007669"/>
    <property type="project" value="UniProtKB-KW"/>
</dbReference>
<evidence type="ECO:0000256" key="3">
    <source>
        <dbReference type="ARBA" id="ARBA00011209"/>
    </source>
</evidence>
<feature type="binding site" evidence="13">
    <location>
        <position position="257"/>
    </location>
    <ligand>
        <name>Mg(2+)</name>
        <dbReference type="ChEBI" id="CHEBI:18420"/>
        <note>shared with beta subunit</note>
    </ligand>
</feature>
<dbReference type="PANTHER" id="PTHR11538">
    <property type="entry name" value="PHENYLALANYL-TRNA SYNTHETASE"/>
    <property type="match status" value="1"/>
</dbReference>
<proteinExistence type="inferred from homology"/>
<dbReference type="SUPFAM" id="SSF55681">
    <property type="entry name" value="Class II aaRS and biotin synthetases"/>
    <property type="match status" value="1"/>
</dbReference>
<dbReference type="EMBL" id="CP133270">
    <property type="protein sequence ID" value="WVX67058.1"/>
    <property type="molecule type" value="Genomic_DNA"/>
</dbReference>
<accession>A0ABZ2C3Z2</accession>
<evidence type="ECO:0000256" key="7">
    <source>
        <dbReference type="ARBA" id="ARBA00022741"/>
    </source>
</evidence>
<dbReference type="NCBIfam" id="TIGR00468">
    <property type="entry name" value="pheS"/>
    <property type="match status" value="1"/>
</dbReference>
<keyword evidence="10 13" id="KW-0648">Protein biosynthesis</keyword>
<dbReference type="InterPro" id="IPR004188">
    <property type="entry name" value="Phe-tRNA_ligase_II_N"/>
</dbReference>
<dbReference type="InterPro" id="IPR004529">
    <property type="entry name" value="Phe-tRNA-synth_IIc_asu"/>
</dbReference>
<name>A0ABZ2C3Z2_9PROT</name>
<keyword evidence="16" id="KW-1185">Reference proteome</keyword>
<keyword evidence="7 13" id="KW-0547">Nucleotide-binding</keyword>
<evidence type="ECO:0000256" key="8">
    <source>
        <dbReference type="ARBA" id="ARBA00022840"/>
    </source>
</evidence>
<keyword evidence="11 13" id="KW-0030">Aminoacyl-tRNA synthetase</keyword>
<dbReference type="Gene3D" id="3.30.930.10">
    <property type="entry name" value="Bira Bifunctional Protein, Domain 2"/>
    <property type="match status" value="1"/>
</dbReference>
<evidence type="ECO:0000313" key="15">
    <source>
        <dbReference type="EMBL" id="WVX67058.1"/>
    </source>
</evidence>
<sequence>MSVLHQLKTSFEEQVQRAQNLNDIESLRVSILGKKGTLTEEMKSLGSLSPEERKSRGGELNTLKDHILSLLEEKERHFEDKELNEKLASETIDISLPPRPEMEGKIHPISQAIDECIAIFGEMGFTLREGPDIESDFHNFSALNIPAEHPARAEQDTFYLPGQGQDPLVLRTHTSPVQIRTMLKEKPPLRIICPGRVYRSDYDATHSPMFHQIEGLVIDKSTHMGHLKGCLEEFLRRFFGDPDLQVRFRPGYFPFTEPSAEVDVLWKSGNGDSKWLEILGCGMVHPNVLKNCEIDPQEYQGFAFGMGIERIAMLKYGIDDLRLFFDSDLRWLQNYGFGNYERSLIS</sequence>
<keyword evidence="6 13" id="KW-0479">Metal-binding</keyword>
<evidence type="ECO:0000313" key="16">
    <source>
        <dbReference type="Proteomes" id="UP001330434"/>
    </source>
</evidence>
<gene>
    <name evidence="13" type="primary">pheS</name>
    <name evidence="15" type="ORF">Bealeia1_01255</name>
</gene>
<dbReference type="PROSITE" id="PS50862">
    <property type="entry name" value="AA_TRNA_LIGASE_II"/>
    <property type="match status" value="1"/>
</dbReference>
<evidence type="ECO:0000256" key="6">
    <source>
        <dbReference type="ARBA" id="ARBA00022723"/>
    </source>
</evidence>
<comment type="catalytic activity">
    <reaction evidence="12 13">
        <text>tRNA(Phe) + L-phenylalanine + ATP = L-phenylalanyl-tRNA(Phe) + AMP + diphosphate + H(+)</text>
        <dbReference type="Rhea" id="RHEA:19413"/>
        <dbReference type="Rhea" id="RHEA-COMP:9668"/>
        <dbReference type="Rhea" id="RHEA-COMP:9699"/>
        <dbReference type="ChEBI" id="CHEBI:15378"/>
        <dbReference type="ChEBI" id="CHEBI:30616"/>
        <dbReference type="ChEBI" id="CHEBI:33019"/>
        <dbReference type="ChEBI" id="CHEBI:58095"/>
        <dbReference type="ChEBI" id="CHEBI:78442"/>
        <dbReference type="ChEBI" id="CHEBI:78531"/>
        <dbReference type="ChEBI" id="CHEBI:456215"/>
        <dbReference type="EC" id="6.1.1.20"/>
    </reaction>
</comment>
<dbReference type="PANTHER" id="PTHR11538:SF41">
    <property type="entry name" value="PHENYLALANINE--TRNA LIGASE, MITOCHONDRIAL"/>
    <property type="match status" value="1"/>
</dbReference>
<dbReference type="CDD" id="cd00496">
    <property type="entry name" value="PheRS_alpha_core"/>
    <property type="match status" value="1"/>
</dbReference>
<keyword evidence="4 13" id="KW-0963">Cytoplasm</keyword>
<reference evidence="15 16" key="1">
    <citation type="journal article" date="2024" name="Environ. Microbiol.">
        <title>Novel evolutionary insights on the interactions of the Holosporales (Alphaproteobacteria) with eukaryotic hosts from comparative genomics.</title>
        <authorList>
            <person name="Giovannini M."/>
            <person name="Petroni G."/>
            <person name="Castelli M."/>
        </authorList>
    </citation>
    <scope>NUCLEOTIDE SEQUENCE [LARGE SCALE GENOMIC DNA]</scope>
    <source>
        <strain evidence="15 16">US_Bl 15I1</strain>
    </source>
</reference>
<dbReference type="SUPFAM" id="SSF46589">
    <property type="entry name" value="tRNA-binding arm"/>
    <property type="match status" value="1"/>
</dbReference>
<feature type="domain" description="Aminoacyl-transfer RNA synthetases class-II family profile" evidence="14">
    <location>
        <begin position="119"/>
        <end position="314"/>
    </location>
</feature>
<dbReference type="InterPro" id="IPR006195">
    <property type="entry name" value="aa-tRNA-synth_II"/>
</dbReference>
<evidence type="ECO:0000256" key="9">
    <source>
        <dbReference type="ARBA" id="ARBA00022842"/>
    </source>
</evidence>
<evidence type="ECO:0000256" key="5">
    <source>
        <dbReference type="ARBA" id="ARBA00022598"/>
    </source>
</evidence>
<comment type="cofactor">
    <cofactor evidence="13">
        <name>Mg(2+)</name>
        <dbReference type="ChEBI" id="CHEBI:18420"/>
    </cofactor>
    <text evidence="13">Binds 2 magnesium ions per tetramer.</text>
</comment>
<dbReference type="EC" id="6.1.1.20" evidence="13"/>
<keyword evidence="5 13" id="KW-0436">Ligase</keyword>
<dbReference type="Pfam" id="PF01409">
    <property type="entry name" value="tRNA-synt_2d"/>
    <property type="match status" value="1"/>
</dbReference>
<dbReference type="InterPro" id="IPR002319">
    <property type="entry name" value="Phenylalanyl-tRNA_Synthase"/>
</dbReference>
<evidence type="ECO:0000256" key="10">
    <source>
        <dbReference type="ARBA" id="ARBA00022917"/>
    </source>
</evidence>
<keyword evidence="8 13" id="KW-0067">ATP-binding</keyword>
<organism evidence="15 16">
    <name type="scientific">Candidatus Bealeia paramacronuclearis</name>
    <dbReference type="NCBI Taxonomy" id="1921001"/>
    <lineage>
        <taxon>Bacteria</taxon>
        <taxon>Pseudomonadati</taxon>
        <taxon>Pseudomonadota</taxon>
        <taxon>Alphaproteobacteria</taxon>
        <taxon>Holosporales</taxon>
        <taxon>Holosporaceae</taxon>
        <taxon>Candidatus Bealeia</taxon>
    </lineage>
</organism>
<evidence type="ECO:0000256" key="13">
    <source>
        <dbReference type="HAMAP-Rule" id="MF_00281"/>
    </source>
</evidence>
<protein>
    <recommendedName>
        <fullName evidence="13">Phenylalanine--tRNA ligase alpha subunit</fullName>
        <ecNumber evidence="13">6.1.1.20</ecNumber>
    </recommendedName>
    <alternativeName>
        <fullName evidence="13">Phenylalanyl-tRNA synthetase alpha subunit</fullName>
        <shortName evidence="13">PheRS</shortName>
    </alternativeName>
</protein>
<dbReference type="Pfam" id="PF02912">
    <property type="entry name" value="Phe_tRNA-synt_N"/>
    <property type="match status" value="1"/>
</dbReference>
<dbReference type="Proteomes" id="UP001330434">
    <property type="component" value="Chromosome"/>
</dbReference>
<evidence type="ECO:0000256" key="11">
    <source>
        <dbReference type="ARBA" id="ARBA00023146"/>
    </source>
</evidence>
<dbReference type="InterPro" id="IPR045864">
    <property type="entry name" value="aa-tRNA-synth_II/BPL/LPL"/>
</dbReference>
<dbReference type="InterPro" id="IPR022911">
    <property type="entry name" value="Phe_tRNA_ligase_alpha1_bac"/>
</dbReference>
<dbReference type="HAMAP" id="MF_00281">
    <property type="entry name" value="Phe_tRNA_synth_alpha1"/>
    <property type="match status" value="1"/>
</dbReference>
<comment type="subunit">
    <text evidence="3 13">Tetramer of two alpha and two beta subunits.</text>
</comment>